<dbReference type="EMBL" id="JAKKPZ010000003">
    <property type="protein sequence ID" value="KAI1723258.1"/>
    <property type="molecule type" value="Genomic_DNA"/>
</dbReference>
<protein>
    <submittedName>
        <fullName evidence="2">DDE superfamily endonuclease domain-containing protein</fullName>
    </submittedName>
</protein>
<accession>A0AAD4NDK3</accession>
<sequence>MAPNSSEICADRIFARKTLASNVGLKNITLKFFPPNTTALSQPCDQGIIQNLKVHYRKDLLRKRILAFDNRVEFVINLFDALNILQERPRVSENEAYKAMQIVQDYVQSNSANPAILKYSDELDDFISRECMKKKTEQDQ</sequence>
<dbReference type="InterPro" id="IPR004875">
    <property type="entry name" value="DDE_SF_endonuclease_dom"/>
</dbReference>
<evidence type="ECO:0000259" key="1">
    <source>
        <dbReference type="Pfam" id="PF03184"/>
    </source>
</evidence>
<comment type="caution">
    <text evidence="2">The sequence shown here is derived from an EMBL/GenBank/DDBJ whole genome shotgun (WGS) entry which is preliminary data.</text>
</comment>
<evidence type="ECO:0000313" key="2">
    <source>
        <dbReference type="EMBL" id="KAI1723258.1"/>
    </source>
</evidence>
<feature type="domain" description="DDE-1" evidence="1">
    <location>
        <begin position="20"/>
        <end position="84"/>
    </location>
</feature>
<keyword evidence="2" id="KW-0540">Nuclease</keyword>
<organism evidence="2 3">
    <name type="scientific">Ditylenchus destructor</name>
    <dbReference type="NCBI Taxonomy" id="166010"/>
    <lineage>
        <taxon>Eukaryota</taxon>
        <taxon>Metazoa</taxon>
        <taxon>Ecdysozoa</taxon>
        <taxon>Nematoda</taxon>
        <taxon>Chromadorea</taxon>
        <taxon>Rhabditida</taxon>
        <taxon>Tylenchina</taxon>
        <taxon>Tylenchomorpha</taxon>
        <taxon>Sphaerularioidea</taxon>
        <taxon>Anguinidae</taxon>
        <taxon>Anguininae</taxon>
        <taxon>Ditylenchus</taxon>
    </lineage>
</organism>
<dbReference type="Proteomes" id="UP001201812">
    <property type="component" value="Unassembled WGS sequence"/>
</dbReference>
<name>A0AAD4NDK3_9BILA</name>
<dbReference type="GO" id="GO:0004519">
    <property type="term" value="F:endonuclease activity"/>
    <property type="evidence" value="ECO:0007669"/>
    <property type="project" value="UniProtKB-KW"/>
</dbReference>
<keyword evidence="2" id="KW-0255">Endonuclease</keyword>
<dbReference type="GO" id="GO:0003676">
    <property type="term" value="F:nucleic acid binding"/>
    <property type="evidence" value="ECO:0007669"/>
    <property type="project" value="InterPro"/>
</dbReference>
<reference evidence="2" key="1">
    <citation type="submission" date="2022-01" db="EMBL/GenBank/DDBJ databases">
        <title>Genome Sequence Resource for Two Populations of Ditylenchus destructor, the Migratory Endoparasitic Phytonematode.</title>
        <authorList>
            <person name="Zhang H."/>
            <person name="Lin R."/>
            <person name="Xie B."/>
        </authorList>
    </citation>
    <scope>NUCLEOTIDE SEQUENCE</scope>
    <source>
        <strain evidence="2">BazhouSP</strain>
    </source>
</reference>
<gene>
    <name evidence="2" type="ORF">DdX_03409</name>
</gene>
<dbReference type="AlphaFoldDB" id="A0AAD4NDK3"/>
<evidence type="ECO:0000313" key="3">
    <source>
        <dbReference type="Proteomes" id="UP001201812"/>
    </source>
</evidence>
<dbReference type="Pfam" id="PF03184">
    <property type="entry name" value="DDE_1"/>
    <property type="match status" value="1"/>
</dbReference>
<keyword evidence="2" id="KW-0378">Hydrolase</keyword>
<proteinExistence type="predicted"/>
<keyword evidence="3" id="KW-1185">Reference proteome</keyword>